<organism evidence="6 7">
    <name type="scientific">Mycolicibacterium sediminis</name>
    <dbReference type="NCBI Taxonomy" id="1286180"/>
    <lineage>
        <taxon>Bacteria</taxon>
        <taxon>Bacillati</taxon>
        <taxon>Actinomycetota</taxon>
        <taxon>Actinomycetes</taxon>
        <taxon>Mycobacteriales</taxon>
        <taxon>Mycobacteriaceae</taxon>
        <taxon>Mycolicibacterium</taxon>
    </lineage>
</organism>
<dbReference type="GO" id="GO:0016705">
    <property type="term" value="F:oxidoreductase activity, acting on paired donors, with incorporation or reduction of molecular oxygen"/>
    <property type="evidence" value="ECO:0007669"/>
    <property type="project" value="InterPro"/>
</dbReference>
<dbReference type="Gene3D" id="3.20.20.30">
    <property type="entry name" value="Luciferase-like domain"/>
    <property type="match status" value="1"/>
</dbReference>
<dbReference type="EMBL" id="AP022588">
    <property type="protein sequence ID" value="BBY27772.1"/>
    <property type="molecule type" value="Genomic_DNA"/>
</dbReference>
<keyword evidence="4" id="KW-0503">Monooxygenase</keyword>
<reference evidence="6 7" key="1">
    <citation type="journal article" date="2019" name="Emerg. Microbes Infect.">
        <title>Comprehensive subspecies identification of 175 nontuberculous mycobacteria species based on 7547 genomic profiles.</title>
        <authorList>
            <person name="Matsumoto Y."/>
            <person name="Kinjo T."/>
            <person name="Motooka D."/>
            <person name="Nabeya D."/>
            <person name="Jung N."/>
            <person name="Uechi K."/>
            <person name="Horii T."/>
            <person name="Iida T."/>
            <person name="Fujita J."/>
            <person name="Nakamura S."/>
        </authorList>
    </citation>
    <scope>NUCLEOTIDE SEQUENCE [LARGE SCALE GENOMIC DNA]</scope>
    <source>
        <strain evidence="6 7">JCM 17899</strain>
    </source>
</reference>
<gene>
    <name evidence="6" type="ORF">MSEDJ_18680</name>
</gene>
<evidence type="ECO:0000313" key="6">
    <source>
        <dbReference type="EMBL" id="BBY27772.1"/>
    </source>
</evidence>
<keyword evidence="7" id="KW-1185">Reference proteome</keyword>
<dbReference type="RefSeq" id="WP_163796623.1">
    <property type="nucleotide sequence ID" value="NZ_AP022588.1"/>
</dbReference>
<dbReference type="AlphaFoldDB" id="A0A7I7QNA5"/>
<evidence type="ECO:0000313" key="7">
    <source>
        <dbReference type="Proteomes" id="UP000467193"/>
    </source>
</evidence>
<dbReference type="InterPro" id="IPR051260">
    <property type="entry name" value="Diverse_substr_monoxygenases"/>
</dbReference>
<dbReference type="Proteomes" id="UP000467193">
    <property type="component" value="Chromosome"/>
</dbReference>
<evidence type="ECO:0000256" key="4">
    <source>
        <dbReference type="ARBA" id="ARBA00023033"/>
    </source>
</evidence>
<keyword evidence="1" id="KW-0285">Flavoprotein</keyword>
<dbReference type="Pfam" id="PF00296">
    <property type="entry name" value="Bac_luciferase"/>
    <property type="match status" value="1"/>
</dbReference>
<dbReference type="PANTHER" id="PTHR30011:SF16">
    <property type="entry name" value="C2H2 FINGER DOMAIN TRANSCRIPTION FACTOR (EUROFUNG)-RELATED"/>
    <property type="match status" value="1"/>
</dbReference>
<name>A0A7I7QNA5_9MYCO</name>
<dbReference type="SUPFAM" id="SSF51679">
    <property type="entry name" value="Bacterial luciferase-like"/>
    <property type="match status" value="1"/>
</dbReference>
<feature type="domain" description="Luciferase-like" evidence="5">
    <location>
        <begin position="26"/>
        <end position="72"/>
    </location>
</feature>
<evidence type="ECO:0000256" key="1">
    <source>
        <dbReference type="ARBA" id="ARBA00022630"/>
    </source>
</evidence>
<dbReference type="GO" id="GO:0004497">
    <property type="term" value="F:monooxygenase activity"/>
    <property type="evidence" value="ECO:0007669"/>
    <property type="project" value="UniProtKB-KW"/>
</dbReference>
<protein>
    <recommendedName>
        <fullName evidence="5">Luciferase-like domain-containing protein</fullName>
    </recommendedName>
</protein>
<evidence type="ECO:0000259" key="5">
    <source>
        <dbReference type="Pfam" id="PF00296"/>
    </source>
</evidence>
<accession>A0A7I7QNA5</accession>
<keyword evidence="2" id="KW-0288">FMN</keyword>
<keyword evidence="3" id="KW-0560">Oxidoreductase</keyword>
<dbReference type="InterPro" id="IPR011251">
    <property type="entry name" value="Luciferase-like_dom"/>
</dbReference>
<proteinExistence type="predicted"/>
<dbReference type="PANTHER" id="PTHR30011">
    <property type="entry name" value="ALKANESULFONATE MONOOXYGENASE-RELATED"/>
    <property type="match status" value="1"/>
</dbReference>
<evidence type="ECO:0000256" key="3">
    <source>
        <dbReference type="ARBA" id="ARBA00023002"/>
    </source>
</evidence>
<dbReference type="InterPro" id="IPR036661">
    <property type="entry name" value="Luciferase-like_sf"/>
</dbReference>
<dbReference type="KEGG" id="msei:MSEDJ_18680"/>
<evidence type="ECO:0000256" key="2">
    <source>
        <dbReference type="ARBA" id="ARBA00022643"/>
    </source>
</evidence>
<sequence length="142" mass="14954">MSVAVRVTPSTRVADLSGVDYLVGDAMTLAALAGVTDRVGLMIEVDVATAAPFTVARRLATLDHLSAGRAGVLLHGGPHGRAEEFAAVVEALWSGWVHGTAPSTIRRIDHRGPHFEVSGMPTLPAGPRERPAVVFDEERLGL</sequence>